<dbReference type="Proteomes" id="UP000481872">
    <property type="component" value="Unassembled WGS sequence"/>
</dbReference>
<organism evidence="3 4">
    <name type="scientific">Clostridium senegalense</name>
    <dbReference type="NCBI Taxonomy" id="1465809"/>
    <lineage>
        <taxon>Bacteria</taxon>
        <taxon>Bacillati</taxon>
        <taxon>Bacillota</taxon>
        <taxon>Clostridia</taxon>
        <taxon>Eubacteriales</taxon>
        <taxon>Clostridiaceae</taxon>
        <taxon>Clostridium</taxon>
    </lineage>
</organism>
<evidence type="ECO:0000256" key="1">
    <source>
        <dbReference type="SAM" id="Phobius"/>
    </source>
</evidence>
<keyword evidence="4" id="KW-1185">Reference proteome</keyword>
<comment type="caution">
    <text evidence="3">The sequence shown here is derived from an EMBL/GenBank/DDBJ whole genome shotgun (WGS) entry which is preliminary data.</text>
</comment>
<sequence>MNKKVRKRIAIIAIGMICAGSIMTYSGYLLGGSKDISLNIKDGLVINNSKERYKETISLEEFNSIEVECNSNIEFLKSDKYELEFDVPQSSGKISYSVKDKKLIIKQSVQSKNNFNINLGFEENNQDKSYIKIYAPKEMKSKELKITSRFGNINICPTESDVADINSYFGNITVDGLEASSTINMNMNNGKLNASNIKAQNINVSNKYGGVKLENVNCNGLDVTLNNGKYIGNNVSTKNYTLKNSYGNNDLSNNKSEVLNIDIKNGELKIDSMNSGNANIVNNYGKVYANALQTNDLKMNLTNGNAEINGEFKGTSEINSKYGNVLINTSLNKEDYDYDIKSDFGKIKINDKQYEKQAERNEGSSNILKVKLNNGDVNLSFK</sequence>
<name>A0A6M0GZN7_9CLOT</name>
<feature type="domain" description="DUF4097" evidence="2">
    <location>
        <begin position="64"/>
        <end position="228"/>
    </location>
</feature>
<keyword evidence="1" id="KW-0812">Transmembrane</keyword>
<proteinExistence type="predicted"/>
<dbReference type="Pfam" id="PF13349">
    <property type="entry name" value="DUF4097"/>
    <property type="match status" value="2"/>
</dbReference>
<evidence type="ECO:0000259" key="2">
    <source>
        <dbReference type="Pfam" id="PF13349"/>
    </source>
</evidence>
<keyword evidence="1" id="KW-0472">Membrane</keyword>
<dbReference type="AlphaFoldDB" id="A0A6M0GZN7"/>
<dbReference type="InterPro" id="IPR025164">
    <property type="entry name" value="Toastrack_DUF4097"/>
</dbReference>
<dbReference type="EMBL" id="JAAGPU010000002">
    <property type="protein sequence ID" value="NEU03687.1"/>
    <property type="molecule type" value="Genomic_DNA"/>
</dbReference>
<keyword evidence="1" id="KW-1133">Transmembrane helix</keyword>
<feature type="domain" description="DUF4097" evidence="2">
    <location>
        <begin position="234"/>
        <end position="379"/>
    </location>
</feature>
<feature type="transmembrane region" description="Helical" evidence="1">
    <location>
        <begin position="9"/>
        <end position="31"/>
    </location>
</feature>
<accession>A0A6M0GZN7</accession>
<reference evidence="3 4" key="1">
    <citation type="submission" date="2020-02" db="EMBL/GenBank/DDBJ databases">
        <title>Genome assembly of a novel Clostridium senegalense strain.</title>
        <authorList>
            <person name="Gupta T.B."/>
            <person name="Jauregui R."/>
            <person name="Maclean P."/>
            <person name="Nawarathana A."/>
            <person name="Brightwell G."/>
        </authorList>
    </citation>
    <scope>NUCLEOTIDE SEQUENCE [LARGE SCALE GENOMIC DNA]</scope>
    <source>
        <strain evidence="3 4">AGRFS4</strain>
    </source>
</reference>
<evidence type="ECO:0000313" key="4">
    <source>
        <dbReference type="Proteomes" id="UP000481872"/>
    </source>
</evidence>
<gene>
    <name evidence="3" type="ORF">G3M99_02215</name>
</gene>
<protein>
    <submittedName>
        <fullName evidence="3">DUF4097 domain-containing protein</fullName>
    </submittedName>
</protein>
<evidence type="ECO:0000313" key="3">
    <source>
        <dbReference type="EMBL" id="NEU03687.1"/>
    </source>
</evidence>
<dbReference type="RefSeq" id="WP_199868994.1">
    <property type="nucleotide sequence ID" value="NZ_JAAGPU010000002.1"/>
</dbReference>